<evidence type="ECO:0000313" key="2">
    <source>
        <dbReference type="Proteomes" id="UP000034749"/>
    </source>
</evidence>
<reference evidence="1 2" key="1">
    <citation type="journal article" date="2015" name="Nature">
        <title>rRNA introns, odd ribosomes, and small enigmatic genomes across a large radiation of phyla.</title>
        <authorList>
            <person name="Brown C.T."/>
            <person name="Hug L.A."/>
            <person name="Thomas B.C."/>
            <person name="Sharon I."/>
            <person name="Castelle C.J."/>
            <person name="Singh A."/>
            <person name="Wilkins M.J."/>
            <person name="Williams K.H."/>
            <person name="Banfield J.F."/>
        </authorList>
    </citation>
    <scope>NUCLEOTIDE SEQUENCE [LARGE SCALE GENOMIC DNA]</scope>
</reference>
<protein>
    <submittedName>
        <fullName evidence="1">Uncharacterized protein</fullName>
    </submittedName>
</protein>
<gene>
    <name evidence="1" type="ORF">UU24_C0023G0008</name>
</gene>
<sequence>MQDLFGPGPKDIEFFNLNRIVKGLKILEEDHQQEAGCLRQDLKNRAKNLTPQNKKIFLKIYKKIKKT</sequence>
<accession>A0A0G0TVN0</accession>
<evidence type="ECO:0000313" key="1">
    <source>
        <dbReference type="EMBL" id="KKR78861.1"/>
    </source>
</evidence>
<dbReference type="Proteomes" id="UP000034749">
    <property type="component" value="Unassembled WGS sequence"/>
</dbReference>
<proteinExistence type="predicted"/>
<name>A0A0G0TVN0_9BACT</name>
<comment type="caution">
    <text evidence="1">The sequence shown here is derived from an EMBL/GenBank/DDBJ whole genome shotgun (WGS) entry which is preliminary data.</text>
</comment>
<organism evidence="1 2">
    <name type="scientific">Candidatus Nomurabacteria bacterium GW2011_GWA2_40_9</name>
    <dbReference type="NCBI Taxonomy" id="1618734"/>
    <lineage>
        <taxon>Bacteria</taxon>
        <taxon>Candidatus Nomuraibacteriota</taxon>
    </lineage>
</organism>
<dbReference type="AlphaFoldDB" id="A0A0G0TVN0"/>
<dbReference type="EMBL" id="LBZW01000023">
    <property type="protein sequence ID" value="KKR78861.1"/>
    <property type="molecule type" value="Genomic_DNA"/>
</dbReference>